<gene>
    <name evidence="2" type="ORF">WMO43_01070</name>
</gene>
<dbReference type="EMBL" id="JBBMEX010000001">
    <property type="protein sequence ID" value="MEQ2556472.1"/>
    <property type="molecule type" value="Genomic_DNA"/>
</dbReference>
<dbReference type="InterPro" id="IPR008964">
    <property type="entry name" value="Invasin/intimin_cell_adhesion"/>
</dbReference>
<sequence>MKKRAVIWSSFMVIMLFGVFTMFVKAQTTTTYYLNNRNELFQGAPANSNCSEIAACIKTTTGITGSNISYNASKDQVTVNGLNAKELRIYASKFYLAGSESKADKLVLNMRTDVDGAGGVAFLVPANGLKCKYSWKLASNMEYKNNRLMKNALQISASSATIYAAGTGNTTQLKAQTIGNSTQVVWKSSNTNIATVSNTGLVTGKSKGQVQITATANGTTCICNVNVIAPRVTVSMSNASIYAAGSRSSFTLTATVNGTNKDAVTWSSSNTGVARVTNGVVQGTGAGNATITASFAGSKATCSVNVMRQTISMSGGNPIYAKGTGSSTQLTATVNGTVGNDAVAWTSGNTNIAKVSGGKVTGVGAGTVTITATSNGVSTSKSIQVKEPTIKLDRETANIYPPATKTVTFTVTVNGVQGNSGVTWRSGNTKVATVSNGKVTAVGKGTATITAKANGKLAKAKVTVKDPYANVSPTSGTIKVGKTLQLTTNYAPASTGTPSYSSSNKKVATVDSKGVVKGVKAGTATITVKVNGVTAKAEITVK</sequence>
<proteinExistence type="predicted"/>
<dbReference type="Proteomes" id="UP001454489">
    <property type="component" value="Unassembled WGS sequence"/>
</dbReference>
<evidence type="ECO:0000259" key="1">
    <source>
        <dbReference type="SMART" id="SM00635"/>
    </source>
</evidence>
<organism evidence="2 3">
    <name type="scientific">Maccoyibacter intestinihominis</name>
    <dbReference type="NCBI Taxonomy" id="3133499"/>
    <lineage>
        <taxon>Bacteria</taxon>
        <taxon>Bacillati</taxon>
        <taxon>Bacillota</taxon>
        <taxon>Clostridia</taxon>
        <taxon>Lachnospirales</taxon>
        <taxon>Lachnospiraceae</taxon>
        <taxon>Maccoyibacter</taxon>
    </lineage>
</organism>
<dbReference type="InterPro" id="IPR045197">
    <property type="entry name" value="NUP210-like"/>
</dbReference>
<evidence type="ECO:0000313" key="2">
    <source>
        <dbReference type="EMBL" id="MEQ2556472.1"/>
    </source>
</evidence>
<comment type="caution">
    <text evidence="2">The sequence shown here is derived from an EMBL/GenBank/DDBJ whole genome shotgun (WGS) entry which is preliminary data.</text>
</comment>
<feature type="domain" description="BIG2" evidence="1">
    <location>
        <begin position="386"/>
        <end position="463"/>
    </location>
</feature>
<accession>A0ABV1HAV2</accession>
<dbReference type="InterPro" id="IPR003343">
    <property type="entry name" value="Big_2"/>
</dbReference>
<feature type="domain" description="BIG2" evidence="1">
    <location>
        <begin position="149"/>
        <end position="226"/>
    </location>
</feature>
<dbReference type="Pfam" id="PF02368">
    <property type="entry name" value="Big_2"/>
    <property type="match status" value="5"/>
</dbReference>
<dbReference type="PANTHER" id="PTHR23019:SF0">
    <property type="entry name" value="NUCLEAR PORE MEMBRANE GLYCOPROTEIN 210"/>
    <property type="match status" value="1"/>
</dbReference>
<feature type="domain" description="BIG2" evidence="1">
    <location>
        <begin position="228"/>
        <end position="305"/>
    </location>
</feature>
<keyword evidence="3" id="KW-1185">Reference proteome</keyword>
<dbReference type="SMART" id="SM00635">
    <property type="entry name" value="BID_2"/>
    <property type="match status" value="5"/>
</dbReference>
<protein>
    <submittedName>
        <fullName evidence="2">Ig-like domain-containing protein</fullName>
    </submittedName>
</protein>
<reference evidence="2 3" key="1">
    <citation type="submission" date="2024-03" db="EMBL/GenBank/DDBJ databases">
        <title>Human intestinal bacterial collection.</title>
        <authorList>
            <person name="Pauvert C."/>
            <person name="Hitch T.C.A."/>
            <person name="Clavel T."/>
        </authorList>
    </citation>
    <scope>NUCLEOTIDE SEQUENCE [LARGE SCALE GENOMIC DNA]</scope>
    <source>
        <strain evidence="2 3">CLA-AA-H185</strain>
    </source>
</reference>
<dbReference type="Gene3D" id="2.60.40.1080">
    <property type="match status" value="5"/>
</dbReference>
<name>A0ABV1HAV2_9FIRM</name>
<evidence type="ECO:0000313" key="3">
    <source>
        <dbReference type="Proteomes" id="UP001454489"/>
    </source>
</evidence>
<feature type="domain" description="BIG2" evidence="1">
    <location>
        <begin position="465"/>
        <end position="540"/>
    </location>
</feature>
<dbReference type="PANTHER" id="PTHR23019">
    <property type="entry name" value="NUCLEAR PORE MEMBRANE GLYCOPROTEIN GP210-RELATED"/>
    <property type="match status" value="1"/>
</dbReference>
<feature type="domain" description="BIG2" evidence="1">
    <location>
        <begin position="307"/>
        <end position="384"/>
    </location>
</feature>
<dbReference type="RefSeq" id="WP_353529432.1">
    <property type="nucleotide sequence ID" value="NZ_JBBMEX010000001.1"/>
</dbReference>
<dbReference type="SUPFAM" id="SSF49373">
    <property type="entry name" value="Invasin/intimin cell-adhesion fragments"/>
    <property type="match status" value="5"/>
</dbReference>